<protein>
    <recommendedName>
        <fullName evidence="4">AT-hook motif nuclear-localized protein</fullName>
    </recommendedName>
</protein>
<evidence type="ECO:0000256" key="5">
    <source>
        <dbReference type="SAM" id="MobiDB-lite"/>
    </source>
</evidence>
<name>A0ABR0UT30_REHGL</name>
<evidence type="ECO:0000313" key="8">
    <source>
        <dbReference type="Proteomes" id="UP001318860"/>
    </source>
</evidence>
<comment type="domain">
    <text evidence="4">The PPC domain mediates interactions between AHL proteins.</text>
</comment>
<keyword evidence="4" id="KW-0539">Nucleus</keyword>
<dbReference type="SUPFAM" id="SSF117856">
    <property type="entry name" value="AF0104/ALDC/Ptd012-like"/>
    <property type="match status" value="1"/>
</dbReference>
<dbReference type="Pfam" id="PF03479">
    <property type="entry name" value="PCC"/>
    <property type="match status" value="1"/>
</dbReference>
<organism evidence="7 8">
    <name type="scientific">Rehmannia glutinosa</name>
    <name type="common">Chinese foxglove</name>
    <dbReference type="NCBI Taxonomy" id="99300"/>
    <lineage>
        <taxon>Eukaryota</taxon>
        <taxon>Viridiplantae</taxon>
        <taxon>Streptophyta</taxon>
        <taxon>Embryophyta</taxon>
        <taxon>Tracheophyta</taxon>
        <taxon>Spermatophyta</taxon>
        <taxon>Magnoliopsida</taxon>
        <taxon>eudicotyledons</taxon>
        <taxon>Gunneridae</taxon>
        <taxon>Pentapetalae</taxon>
        <taxon>asterids</taxon>
        <taxon>lamiids</taxon>
        <taxon>Lamiales</taxon>
        <taxon>Orobanchaceae</taxon>
        <taxon>Rehmannieae</taxon>
        <taxon>Rehmannia</taxon>
    </lineage>
</organism>
<evidence type="ECO:0000259" key="6">
    <source>
        <dbReference type="PROSITE" id="PS51742"/>
    </source>
</evidence>
<comment type="function">
    <text evidence="4">Transcription factor that specifically binds AT-rich DNA sequences related to the nuclear matrix attachment regions (MARs).</text>
</comment>
<comment type="caution">
    <text evidence="7">The sequence shown here is derived from an EMBL/GenBank/DDBJ whole genome shotgun (WGS) entry which is preliminary data.</text>
</comment>
<feature type="region of interest" description="Disordered" evidence="5">
    <location>
        <begin position="24"/>
        <end position="43"/>
    </location>
</feature>
<dbReference type="InterPro" id="IPR005175">
    <property type="entry name" value="PPC_dom"/>
</dbReference>
<reference evidence="7 8" key="1">
    <citation type="journal article" date="2021" name="Comput. Struct. Biotechnol. J.">
        <title>De novo genome assembly of the potent medicinal plant Rehmannia glutinosa using nanopore technology.</title>
        <authorList>
            <person name="Ma L."/>
            <person name="Dong C."/>
            <person name="Song C."/>
            <person name="Wang X."/>
            <person name="Zheng X."/>
            <person name="Niu Y."/>
            <person name="Chen S."/>
            <person name="Feng W."/>
        </authorList>
    </citation>
    <scope>NUCLEOTIDE SEQUENCE [LARGE SCALE GENOMIC DNA]</scope>
    <source>
        <strain evidence="7">DH-2019</strain>
    </source>
</reference>
<dbReference type="PANTHER" id="PTHR31500">
    <property type="entry name" value="AT-HOOK MOTIF NUCLEAR-LOCALIZED PROTEIN 9"/>
    <property type="match status" value="1"/>
</dbReference>
<comment type="subcellular location">
    <subcellularLocation>
        <location evidence="4">Nucleus</location>
    </subcellularLocation>
</comment>
<dbReference type="InterPro" id="IPR039605">
    <property type="entry name" value="AHL"/>
</dbReference>
<gene>
    <name evidence="7" type="ORF">DH2020_040395</name>
</gene>
<evidence type="ECO:0000256" key="2">
    <source>
        <dbReference type="ARBA" id="ARBA00023125"/>
    </source>
</evidence>
<keyword evidence="2 4" id="KW-0238">DNA-binding</keyword>
<sequence length="175" mass="19320">MEMSRRGKTNPSFEQRPVILALECPRHEEPSSGRRPSQPRPRVRTSPIASVASLFCPCIFTIHIGEDIGEMIRAFFEKHKHNIQSSYEGRILTVSGDVTNPRIVVQGSSTIFEGTYSIATLLGRYIIHNDGPVQQDHLKLSFQLYDRVIGGSVVGPLIAGCAVQVTLGWAMCGVE</sequence>
<keyword evidence="8" id="KW-1185">Reference proteome</keyword>
<proteinExistence type="predicted"/>
<evidence type="ECO:0000313" key="7">
    <source>
        <dbReference type="EMBL" id="KAK6125869.1"/>
    </source>
</evidence>
<evidence type="ECO:0000256" key="4">
    <source>
        <dbReference type="RuleBase" id="RU367031"/>
    </source>
</evidence>
<dbReference type="PROSITE" id="PS51742">
    <property type="entry name" value="PPC"/>
    <property type="match status" value="1"/>
</dbReference>
<keyword evidence="1 4" id="KW-0805">Transcription regulation</keyword>
<dbReference type="Gene3D" id="3.30.1330.80">
    <property type="entry name" value="Hypothetical protein, similar to alpha- acetolactate decarboxylase, domain 2"/>
    <property type="match status" value="1"/>
</dbReference>
<dbReference type="EMBL" id="JABTTQ020002086">
    <property type="protein sequence ID" value="KAK6125869.1"/>
    <property type="molecule type" value="Genomic_DNA"/>
</dbReference>
<keyword evidence="3 4" id="KW-0804">Transcription</keyword>
<evidence type="ECO:0000256" key="1">
    <source>
        <dbReference type="ARBA" id="ARBA00023015"/>
    </source>
</evidence>
<evidence type="ECO:0000256" key="3">
    <source>
        <dbReference type="ARBA" id="ARBA00023163"/>
    </source>
</evidence>
<accession>A0ABR0UT30</accession>
<dbReference type="Proteomes" id="UP001318860">
    <property type="component" value="Unassembled WGS sequence"/>
</dbReference>
<dbReference type="PANTHER" id="PTHR31500:SF57">
    <property type="entry name" value="AT-HOOK MOTIF NUCLEAR-LOCALIZED PROTEIN 10"/>
    <property type="match status" value="1"/>
</dbReference>
<feature type="domain" description="PPC" evidence="6">
    <location>
        <begin position="52"/>
        <end position="175"/>
    </location>
</feature>